<dbReference type="Proteomes" id="UP000238220">
    <property type="component" value="Unassembled WGS sequence"/>
</dbReference>
<protein>
    <recommendedName>
        <fullName evidence="1">Roadblock/LAMTOR2 domain-containing protein</fullName>
    </recommendedName>
</protein>
<dbReference type="InterPro" id="IPR004942">
    <property type="entry name" value="Roadblock/LAMTOR2_dom"/>
</dbReference>
<dbReference type="EMBL" id="PSNW01000005">
    <property type="protein sequence ID" value="PPE73818.1"/>
    <property type="molecule type" value="Genomic_DNA"/>
</dbReference>
<evidence type="ECO:0000313" key="3">
    <source>
        <dbReference type="Proteomes" id="UP000238220"/>
    </source>
</evidence>
<feature type="domain" description="Roadblock/LAMTOR2" evidence="1">
    <location>
        <begin position="15"/>
        <end position="108"/>
    </location>
</feature>
<dbReference type="Gene3D" id="3.30.450.30">
    <property type="entry name" value="Dynein light chain 2a, cytoplasmic"/>
    <property type="match status" value="1"/>
</dbReference>
<accession>A0A2S5TG55</accession>
<evidence type="ECO:0000313" key="2">
    <source>
        <dbReference type="EMBL" id="PPE73818.1"/>
    </source>
</evidence>
<proteinExistence type="predicted"/>
<evidence type="ECO:0000259" key="1">
    <source>
        <dbReference type="SMART" id="SM00960"/>
    </source>
</evidence>
<comment type="caution">
    <text evidence="2">The sequence shown here is derived from an EMBL/GenBank/DDBJ whole genome shotgun (WGS) entry which is preliminary data.</text>
</comment>
<name>A0A2S5TG55_9GAMM</name>
<dbReference type="SUPFAM" id="SSF103196">
    <property type="entry name" value="Roadblock/LC7 domain"/>
    <property type="match status" value="1"/>
</dbReference>
<gene>
    <name evidence="2" type="ORF">C3942_10450</name>
</gene>
<organism evidence="2 3">
    <name type="scientific">Solimonas fluminis</name>
    <dbReference type="NCBI Taxonomy" id="2086571"/>
    <lineage>
        <taxon>Bacteria</taxon>
        <taxon>Pseudomonadati</taxon>
        <taxon>Pseudomonadota</taxon>
        <taxon>Gammaproteobacteria</taxon>
        <taxon>Nevskiales</taxon>
        <taxon>Nevskiaceae</taxon>
        <taxon>Solimonas</taxon>
    </lineage>
</organism>
<keyword evidence="3" id="KW-1185">Reference proteome</keyword>
<dbReference type="OrthoDB" id="5953990at2"/>
<sequence length="131" mass="13634">MLDDTQLEPIPAHFGGALDRLLATVPALTGAVLSRSDGFEVLSRTRAEVPVSRLSALSSSMVALSQAALREVGMHGGGGSVLVEGQDGKLLLLEVPLRGQPMVLAAIGGPDLITGTLLWAARDCVRQLIQP</sequence>
<reference evidence="2 3" key="1">
    <citation type="submission" date="2018-02" db="EMBL/GenBank/DDBJ databases">
        <title>Genome sequencing of Solimonas sp. HR-BB.</title>
        <authorList>
            <person name="Lee Y."/>
            <person name="Jeon C.O."/>
        </authorList>
    </citation>
    <scope>NUCLEOTIDE SEQUENCE [LARGE SCALE GENOMIC DNA]</scope>
    <source>
        <strain evidence="2 3">HR-BB</strain>
    </source>
</reference>
<dbReference type="AlphaFoldDB" id="A0A2S5TG55"/>
<dbReference type="RefSeq" id="WP_104230333.1">
    <property type="nucleotide sequence ID" value="NZ_PSNW01000005.1"/>
</dbReference>
<dbReference type="SMART" id="SM00960">
    <property type="entry name" value="Robl_LC7"/>
    <property type="match status" value="1"/>
</dbReference>